<feature type="region of interest" description="Disordered" evidence="1">
    <location>
        <begin position="188"/>
        <end position="209"/>
    </location>
</feature>
<feature type="region of interest" description="Disordered" evidence="1">
    <location>
        <begin position="137"/>
        <end position="167"/>
    </location>
</feature>
<evidence type="ECO:0000313" key="2">
    <source>
        <dbReference type="EMBL" id="MPM73053.1"/>
    </source>
</evidence>
<evidence type="ECO:0000256" key="1">
    <source>
        <dbReference type="SAM" id="MobiDB-lite"/>
    </source>
</evidence>
<dbReference type="EMBL" id="VSSQ01025122">
    <property type="protein sequence ID" value="MPM73053.1"/>
    <property type="molecule type" value="Genomic_DNA"/>
</dbReference>
<sequence length="209" mass="23812">MSETGHAARLADERNTFLGGEPLARNIGGGPPREVLREGLRHAAHIAFIYQKPRYMRTRDHLSARNFPHLFDGDAKAERAELFAHHEVARVAPSADIIKPAFQPARARRYPVAQYMEREGGLSRQLNAAEPLDPLFGAGPHERPQPGGRVMIGKREQRKSAPPRRRHELLRRESTVGITAVHMHINQDHLHRPPLRRLRKTQTYRARGR</sequence>
<feature type="compositionally biased region" description="Basic residues" evidence="1">
    <location>
        <begin position="192"/>
        <end position="209"/>
    </location>
</feature>
<reference evidence="2" key="1">
    <citation type="submission" date="2019-08" db="EMBL/GenBank/DDBJ databases">
        <authorList>
            <person name="Kucharzyk K."/>
            <person name="Murdoch R.W."/>
            <person name="Higgins S."/>
            <person name="Loffler F."/>
        </authorList>
    </citation>
    <scope>NUCLEOTIDE SEQUENCE</scope>
</reference>
<accession>A0A645C918</accession>
<comment type="caution">
    <text evidence="2">The sequence shown here is derived from an EMBL/GenBank/DDBJ whole genome shotgun (WGS) entry which is preliminary data.</text>
</comment>
<protein>
    <submittedName>
        <fullName evidence="2">Uncharacterized protein</fullName>
    </submittedName>
</protein>
<gene>
    <name evidence="2" type="ORF">SDC9_120029</name>
</gene>
<organism evidence="2">
    <name type="scientific">bioreactor metagenome</name>
    <dbReference type="NCBI Taxonomy" id="1076179"/>
    <lineage>
        <taxon>unclassified sequences</taxon>
        <taxon>metagenomes</taxon>
        <taxon>ecological metagenomes</taxon>
    </lineage>
</organism>
<dbReference type="AlphaFoldDB" id="A0A645C918"/>
<name>A0A645C918_9ZZZZ</name>
<proteinExistence type="predicted"/>